<feature type="region of interest" description="Disordered" evidence="8">
    <location>
        <begin position="1"/>
        <end position="22"/>
    </location>
</feature>
<feature type="transmembrane region" description="Helical" evidence="7">
    <location>
        <begin position="96"/>
        <end position="117"/>
    </location>
</feature>
<comment type="caution">
    <text evidence="10">The sequence shown here is derived from an EMBL/GenBank/DDBJ whole genome shotgun (WGS) entry which is preliminary data.</text>
</comment>
<dbReference type="InterPro" id="IPR000515">
    <property type="entry name" value="MetI-like"/>
</dbReference>
<dbReference type="Proteomes" id="UP001551482">
    <property type="component" value="Unassembled WGS sequence"/>
</dbReference>
<keyword evidence="6 7" id="KW-0472">Membrane</keyword>
<evidence type="ECO:0000313" key="10">
    <source>
        <dbReference type="EMBL" id="MEU8134814.1"/>
    </source>
</evidence>
<feature type="domain" description="ABC transmembrane type-1" evidence="9">
    <location>
        <begin position="93"/>
        <end position="307"/>
    </location>
</feature>
<proteinExistence type="inferred from homology"/>
<dbReference type="InterPro" id="IPR035906">
    <property type="entry name" value="MetI-like_sf"/>
</dbReference>
<feature type="transmembrane region" description="Helical" evidence="7">
    <location>
        <begin position="229"/>
        <end position="250"/>
    </location>
</feature>
<keyword evidence="5 7" id="KW-1133">Transmembrane helix</keyword>
<evidence type="ECO:0000256" key="4">
    <source>
        <dbReference type="ARBA" id="ARBA00022692"/>
    </source>
</evidence>
<gene>
    <name evidence="10" type="ORF">AB0C36_15015</name>
</gene>
<name>A0ABV3DI06_9ACTN</name>
<evidence type="ECO:0000256" key="8">
    <source>
        <dbReference type="SAM" id="MobiDB-lite"/>
    </source>
</evidence>
<dbReference type="SUPFAM" id="SSF161098">
    <property type="entry name" value="MetI-like"/>
    <property type="match status" value="1"/>
</dbReference>
<dbReference type="InterPro" id="IPR051393">
    <property type="entry name" value="ABC_transporter_permease"/>
</dbReference>
<feature type="transmembrane region" description="Helical" evidence="7">
    <location>
        <begin position="286"/>
        <end position="311"/>
    </location>
</feature>
<dbReference type="PROSITE" id="PS50928">
    <property type="entry name" value="ABC_TM1"/>
    <property type="match status" value="1"/>
</dbReference>
<evidence type="ECO:0000259" key="9">
    <source>
        <dbReference type="PROSITE" id="PS50928"/>
    </source>
</evidence>
<keyword evidence="3" id="KW-1003">Cell membrane</keyword>
<feature type="transmembrane region" description="Helical" evidence="7">
    <location>
        <begin position="180"/>
        <end position="208"/>
    </location>
</feature>
<dbReference type="PANTHER" id="PTHR30193">
    <property type="entry name" value="ABC TRANSPORTER PERMEASE PROTEIN"/>
    <property type="match status" value="1"/>
</dbReference>
<keyword evidence="11" id="KW-1185">Reference proteome</keyword>
<comment type="subcellular location">
    <subcellularLocation>
        <location evidence="1 7">Cell membrane</location>
        <topology evidence="1 7">Multi-pass membrane protein</topology>
    </subcellularLocation>
</comment>
<evidence type="ECO:0000256" key="3">
    <source>
        <dbReference type="ARBA" id="ARBA00022475"/>
    </source>
</evidence>
<evidence type="ECO:0000256" key="6">
    <source>
        <dbReference type="ARBA" id="ARBA00023136"/>
    </source>
</evidence>
<evidence type="ECO:0000256" key="7">
    <source>
        <dbReference type="RuleBase" id="RU363032"/>
    </source>
</evidence>
<dbReference type="EMBL" id="JBEZFP010000032">
    <property type="protein sequence ID" value="MEU8134814.1"/>
    <property type="molecule type" value="Genomic_DNA"/>
</dbReference>
<dbReference type="CDD" id="cd06261">
    <property type="entry name" value="TM_PBP2"/>
    <property type="match status" value="1"/>
</dbReference>
<evidence type="ECO:0000256" key="2">
    <source>
        <dbReference type="ARBA" id="ARBA00022448"/>
    </source>
</evidence>
<evidence type="ECO:0000256" key="5">
    <source>
        <dbReference type="ARBA" id="ARBA00022989"/>
    </source>
</evidence>
<evidence type="ECO:0000313" key="11">
    <source>
        <dbReference type="Proteomes" id="UP001551482"/>
    </source>
</evidence>
<protein>
    <submittedName>
        <fullName evidence="10">Sugar ABC transporter permease</fullName>
    </submittedName>
</protein>
<feature type="transmembrane region" description="Helical" evidence="7">
    <location>
        <begin position="28"/>
        <end position="50"/>
    </location>
</feature>
<reference evidence="10 11" key="1">
    <citation type="submission" date="2024-06" db="EMBL/GenBank/DDBJ databases">
        <title>The Natural Products Discovery Center: Release of the First 8490 Sequenced Strains for Exploring Actinobacteria Biosynthetic Diversity.</title>
        <authorList>
            <person name="Kalkreuter E."/>
            <person name="Kautsar S.A."/>
            <person name="Yang D."/>
            <person name="Bader C.D."/>
            <person name="Teijaro C.N."/>
            <person name="Fluegel L."/>
            <person name="Davis C.M."/>
            <person name="Simpson J.R."/>
            <person name="Lauterbach L."/>
            <person name="Steele A.D."/>
            <person name="Gui C."/>
            <person name="Meng S."/>
            <person name="Li G."/>
            <person name="Viehrig K."/>
            <person name="Ye F."/>
            <person name="Su P."/>
            <person name="Kiefer A.F."/>
            <person name="Nichols A."/>
            <person name="Cepeda A.J."/>
            <person name="Yan W."/>
            <person name="Fan B."/>
            <person name="Jiang Y."/>
            <person name="Adhikari A."/>
            <person name="Zheng C.-J."/>
            <person name="Schuster L."/>
            <person name="Cowan T.M."/>
            <person name="Smanski M.J."/>
            <person name="Chevrette M.G."/>
            <person name="De Carvalho L.P.S."/>
            <person name="Shen B."/>
        </authorList>
    </citation>
    <scope>NUCLEOTIDE SEQUENCE [LARGE SCALE GENOMIC DNA]</scope>
    <source>
        <strain evidence="10 11">NPDC048946</strain>
    </source>
</reference>
<dbReference type="Gene3D" id="1.10.3720.10">
    <property type="entry name" value="MetI-like"/>
    <property type="match status" value="1"/>
</dbReference>
<organism evidence="10 11">
    <name type="scientific">Streptodolium elevatio</name>
    <dbReference type="NCBI Taxonomy" id="3157996"/>
    <lineage>
        <taxon>Bacteria</taxon>
        <taxon>Bacillati</taxon>
        <taxon>Actinomycetota</taxon>
        <taxon>Actinomycetes</taxon>
        <taxon>Kitasatosporales</taxon>
        <taxon>Streptomycetaceae</taxon>
        <taxon>Streptodolium</taxon>
    </lineage>
</organism>
<dbReference type="PANTHER" id="PTHR30193:SF37">
    <property type="entry name" value="INNER MEMBRANE ABC TRANSPORTER PERMEASE PROTEIN YCJO"/>
    <property type="match status" value="1"/>
</dbReference>
<sequence>MFVEVAAPKQSAAPGAGGGDRPSPLRRIAAALPPYLYLVPAVVFLVTWTYRPFAQTVELSFYKWNLLPTSPLEPVGLDNYRQVLALPELHEALVNTGWYVLGLLPFSVVIPVAIALLAQNVRGRSATLYRALIFVPTLVTPVATAAVWRWLLEPDGGPVTRALDVFGIGPVNVFREPGPALVAMIGICGWQMIGFAVVVVTAGLSGINRDYADAASLDGATRAQITRRITLPLLSPSLVFLALMTILLSAQWTFPLIDTLTQGGPGGATTNIYYLLWQFGFRSFDAGYAAAAGTLFFVGFAVVAMFFVWLADRLSFHDD</sequence>
<dbReference type="Pfam" id="PF00528">
    <property type="entry name" value="BPD_transp_1"/>
    <property type="match status" value="1"/>
</dbReference>
<accession>A0ABV3DI06</accession>
<dbReference type="RefSeq" id="WP_358353780.1">
    <property type="nucleotide sequence ID" value="NZ_JBEZFP010000032.1"/>
</dbReference>
<keyword evidence="4 7" id="KW-0812">Transmembrane</keyword>
<feature type="transmembrane region" description="Helical" evidence="7">
    <location>
        <begin position="129"/>
        <end position="151"/>
    </location>
</feature>
<evidence type="ECO:0000256" key="1">
    <source>
        <dbReference type="ARBA" id="ARBA00004651"/>
    </source>
</evidence>
<comment type="similarity">
    <text evidence="7">Belongs to the binding-protein-dependent transport system permease family.</text>
</comment>
<keyword evidence="2 7" id="KW-0813">Transport</keyword>